<evidence type="ECO:0000256" key="5">
    <source>
        <dbReference type="RuleBase" id="RU362066"/>
    </source>
</evidence>
<dbReference type="HOGENOM" id="CLU_015182_5_0_4"/>
<dbReference type="Pfam" id="PF07195">
    <property type="entry name" value="FliD_C"/>
    <property type="match status" value="1"/>
</dbReference>
<evidence type="ECO:0000256" key="2">
    <source>
        <dbReference type="ARBA" id="ARBA00011255"/>
    </source>
</evidence>
<reference evidence="8 9" key="1">
    <citation type="submission" date="2010-08" db="EMBL/GenBank/DDBJ databases">
        <title>Complete sequence of Gallionella capsiferriformans ES-2.</title>
        <authorList>
            <consortium name="US DOE Joint Genome Institute"/>
            <person name="Lucas S."/>
            <person name="Copeland A."/>
            <person name="Lapidus A."/>
            <person name="Cheng J.-F."/>
            <person name="Bruce D."/>
            <person name="Goodwin L."/>
            <person name="Pitluck S."/>
            <person name="Chertkov O."/>
            <person name="Davenport K.W."/>
            <person name="Detter J.C."/>
            <person name="Han C."/>
            <person name="Tapia R."/>
            <person name="Land M."/>
            <person name="Hauser L."/>
            <person name="Chang Y.-J."/>
            <person name="Jeffries C."/>
            <person name="Kyrpides N."/>
            <person name="Ivanova N."/>
            <person name="Mikhailova N."/>
            <person name="Shelobolina E.S."/>
            <person name="Picardal F."/>
            <person name="Roden E."/>
            <person name="Emerson D."/>
            <person name="Woyke T."/>
        </authorList>
    </citation>
    <scope>NUCLEOTIDE SEQUENCE [LARGE SCALE GENOMIC DNA]</scope>
    <source>
        <strain evidence="8 9">ES-2</strain>
    </source>
</reference>
<dbReference type="GO" id="GO:0009421">
    <property type="term" value="C:bacterial-type flagellum filament cap"/>
    <property type="evidence" value="ECO:0007669"/>
    <property type="project" value="InterPro"/>
</dbReference>
<organism evidence="8 9">
    <name type="scientific">Gallionella capsiferriformans (strain ES-2)</name>
    <name type="common">Gallionella ferruginea capsiferriformans (strain ES-2)</name>
    <dbReference type="NCBI Taxonomy" id="395494"/>
    <lineage>
        <taxon>Bacteria</taxon>
        <taxon>Pseudomonadati</taxon>
        <taxon>Pseudomonadota</taxon>
        <taxon>Betaproteobacteria</taxon>
        <taxon>Nitrosomonadales</taxon>
        <taxon>Gallionellaceae</taxon>
        <taxon>Gallionella</taxon>
    </lineage>
</organism>
<keyword evidence="4 5" id="KW-0975">Bacterial flagellum</keyword>
<dbReference type="PANTHER" id="PTHR30288">
    <property type="entry name" value="FLAGELLAR CAP/ASSEMBLY PROTEIN FLID"/>
    <property type="match status" value="1"/>
</dbReference>
<dbReference type="Proteomes" id="UP000001235">
    <property type="component" value="Chromosome"/>
</dbReference>
<dbReference type="InterPro" id="IPR040026">
    <property type="entry name" value="FliD"/>
</dbReference>
<proteinExistence type="inferred from homology"/>
<keyword evidence="8" id="KW-0966">Cell projection</keyword>
<evidence type="ECO:0000256" key="4">
    <source>
        <dbReference type="ARBA" id="ARBA00023143"/>
    </source>
</evidence>
<evidence type="ECO:0000259" key="7">
    <source>
        <dbReference type="Pfam" id="PF07195"/>
    </source>
</evidence>
<feature type="domain" description="Flagellar hook-associated protein 2 N-terminal" evidence="6">
    <location>
        <begin position="12"/>
        <end position="110"/>
    </location>
</feature>
<evidence type="ECO:0000313" key="9">
    <source>
        <dbReference type="Proteomes" id="UP000001235"/>
    </source>
</evidence>
<sequence>MVTATTTSTSGSSIDVNTIVSSLMAVERLPVNRLNTQQTSYQAKISTYGTMQSQMASFQTAAAALGSSSSSSLLAFKTSSSDTGVLTASASSTAVAGTYALNVTSLAQSQNLVSAGQASSTTAISDGTSTTINFDFGTLSGGTLTGGVYTSPATFTSNGTATQSITIDSSNNTLQGISDAINAANIGMTATIVNDGSSSPYRLTLTSTATGISNSVKISTSGGDGTLDTLLANDPTGLPAAQHMNQTVAAQNSNFTVNGIAITNTSNTVTNAMQGVTLNLNTISAAPVTLTIARDTTAVSTAVSNFVSAYNSMYSMLQTASAYKSGSPLAGDPTLRDLQTQMRGIAAGAVTGGTLSAIGDAGISFTAAGVMQLDSAKLSTALSNNYSAVANLFNSSTGFATSFENMAKNTLAFDGAFANRTASLNQAVKSNNDRIGVMEANLANIEKRYRAQYSSLNVMLAEMGKTSSYLTQQLSRL</sequence>
<evidence type="ECO:0000313" key="8">
    <source>
        <dbReference type="EMBL" id="ADL55107.1"/>
    </source>
</evidence>
<evidence type="ECO:0000256" key="1">
    <source>
        <dbReference type="ARBA" id="ARBA00009764"/>
    </source>
</evidence>
<keyword evidence="5" id="KW-0964">Secreted</keyword>
<dbReference type="GO" id="GO:0071973">
    <property type="term" value="P:bacterial-type flagellum-dependent cell motility"/>
    <property type="evidence" value="ECO:0007669"/>
    <property type="project" value="TreeGrafter"/>
</dbReference>
<keyword evidence="8" id="KW-0282">Flagellum</keyword>
<keyword evidence="9" id="KW-1185">Reference proteome</keyword>
<keyword evidence="8" id="KW-0969">Cilium</keyword>
<dbReference type="Pfam" id="PF02465">
    <property type="entry name" value="FliD_N"/>
    <property type="match status" value="1"/>
</dbReference>
<dbReference type="eggNOG" id="COG1345">
    <property type="taxonomic scope" value="Bacteria"/>
</dbReference>
<dbReference type="STRING" id="395494.Galf_1077"/>
<dbReference type="RefSeq" id="WP_013293047.1">
    <property type="nucleotide sequence ID" value="NC_014394.1"/>
</dbReference>
<comment type="similarity">
    <text evidence="1 5">Belongs to the FliD family.</text>
</comment>
<protein>
    <recommendedName>
        <fullName evidence="5">Flagellar hook-associated protein 2</fullName>
        <shortName evidence="5">HAP2</shortName>
    </recommendedName>
    <alternativeName>
        <fullName evidence="5">Flagellar cap protein</fullName>
    </alternativeName>
</protein>
<dbReference type="KEGG" id="gca:Galf_1077"/>
<keyword evidence="3" id="KW-0175">Coiled coil</keyword>
<dbReference type="GO" id="GO:0009424">
    <property type="term" value="C:bacterial-type flagellum hook"/>
    <property type="evidence" value="ECO:0007669"/>
    <property type="project" value="UniProtKB-UniRule"/>
</dbReference>
<dbReference type="OrthoDB" id="9810816at2"/>
<dbReference type="EMBL" id="CP002159">
    <property type="protein sequence ID" value="ADL55107.1"/>
    <property type="molecule type" value="Genomic_DNA"/>
</dbReference>
<dbReference type="AlphaFoldDB" id="D9SF10"/>
<dbReference type="InterPro" id="IPR010809">
    <property type="entry name" value="FliD_C"/>
</dbReference>
<comment type="function">
    <text evidence="5">Required for morphogenesis and for the elongation of the flagellar filament by facilitating polymerization of the flagellin monomers at the tip of growing filament. Forms a capping structure, which prevents flagellin subunits (transported through the central channel of the flagellum) from leaking out without polymerization at the distal end.</text>
</comment>
<dbReference type="InterPro" id="IPR003481">
    <property type="entry name" value="FliD_N"/>
</dbReference>
<dbReference type="PANTHER" id="PTHR30288:SF0">
    <property type="entry name" value="FLAGELLAR HOOK-ASSOCIATED PROTEIN 2"/>
    <property type="match status" value="1"/>
</dbReference>
<comment type="subcellular location">
    <subcellularLocation>
        <location evidence="5">Secreted</location>
    </subcellularLocation>
    <subcellularLocation>
        <location evidence="5">Bacterial flagellum</location>
    </subcellularLocation>
</comment>
<gene>
    <name evidence="8" type="ordered locus">Galf_1077</name>
</gene>
<evidence type="ECO:0000259" key="6">
    <source>
        <dbReference type="Pfam" id="PF02465"/>
    </source>
</evidence>
<evidence type="ECO:0000256" key="3">
    <source>
        <dbReference type="ARBA" id="ARBA00023054"/>
    </source>
</evidence>
<dbReference type="GO" id="GO:0007155">
    <property type="term" value="P:cell adhesion"/>
    <property type="evidence" value="ECO:0007669"/>
    <property type="project" value="InterPro"/>
</dbReference>
<feature type="domain" description="Flagellar hook-associated protein 2 C-terminal" evidence="7">
    <location>
        <begin position="250"/>
        <end position="463"/>
    </location>
</feature>
<accession>D9SF10</accession>
<name>D9SF10_GALCS</name>
<comment type="subunit">
    <text evidence="2 5">Homopentamer.</text>
</comment>
<dbReference type="GO" id="GO:0005576">
    <property type="term" value="C:extracellular region"/>
    <property type="evidence" value="ECO:0007669"/>
    <property type="project" value="UniProtKB-SubCell"/>
</dbReference>